<comment type="subcellular location">
    <subcellularLocation>
        <location evidence="1">Nucleus</location>
    </subcellularLocation>
</comment>
<dbReference type="GO" id="GO:0008270">
    <property type="term" value="F:zinc ion binding"/>
    <property type="evidence" value="ECO:0007669"/>
    <property type="project" value="UniProtKB-UniRule"/>
</dbReference>
<comment type="caution">
    <text evidence="2">The sequence shown here is derived from an EMBL/GenBank/DDBJ whole genome shotgun (WGS) entry which is preliminary data.</text>
</comment>
<keyword evidence="1" id="KW-0862">Zinc</keyword>
<comment type="function">
    <text evidence="1">Putative transcription activator involved in regulating light control of development.</text>
</comment>
<dbReference type="EMBL" id="SDMP01000012">
    <property type="protein sequence ID" value="RYR25745.1"/>
    <property type="molecule type" value="Genomic_DNA"/>
</dbReference>
<dbReference type="AlphaFoldDB" id="A0A445AH52"/>
<dbReference type="Proteomes" id="UP000289738">
    <property type="component" value="Chromosome B02"/>
</dbReference>
<evidence type="ECO:0000256" key="1">
    <source>
        <dbReference type="RuleBase" id="RU367018"/>
    </source>
</evidence>
<dbReference type="PANTHER" id="PTHR31669">
    <property type="entry name" value="PROTEIN FAR1-RELATED SEQUENCE 10-RELATED"/>
    <property type="match status" value="1"/>
</dbReference>
<dbReference type="GO" id="GO:0005634">
    <property type="term" value="C:nucleus"/>
    <property type="evidence" value="ECO:0007669"/>
    <property type="project" value="UniProtKB-SubCell"/>
</dbReference>
<keyword evidence="1" id="KW-0539">Nucleus</keyword>
<sequence>MIEYDMEDNFWAKETYDKRTMWANKYLRGKFCARFWTTSKCEGINSHVKKLLRHKEEIEAVVAVKFVRKIRHCTPMVYTLEEYNGLGRHSVVLYDRVQNKVECPYQFWKRKGYPCRLMFFVMKHEHLKEIPEWDEELANKEFSGVDIRDPMKVKTKRAP</sequence>
<protein>
    <recommendedName>
        <fullName evidence="1">Protein FAR1-RELATED SEQUENCE</fullName>
    </recommendedName>
</protein>
<proteinExistence type="inferred from homology"/>
<name>A0A445AH52_ARAHY</name>
<dbReference type="InterPro" id="IPR031052">
    <property type="entry name" value="FHY3/FAR1"/>
</dbReference>
<keyword evidence="3" id="KW-1185">Reference proteome</keyword>
<dbReference type="PANTHER" id="PTHR31669:SF292">
    <property type="entry name" value="OS02G0262500 PROTEIN"/>
    <property type="match status" value="1"/>
</dbReference>
<evidence type="ECO:0000313" key="2">
    <source>
        <dbReference type="EMBL" id="RYR25745.1"/>
    </source>
</evidence>
<organism evidence="2 3">
    <name type="scientific">Arachis hypogaea</name>
    <name type="common">Peanut</name>
    <dbReference type="NCBI Taxonomy" id="3818"/>
    <lineage>
        <taxon>Eukaryota</taxon>
        <taxon>Viridiplantae</taxon>
        <taxon>Streptophyta</taxon>
        <taxon>Embryophyta</taxon>
        <taxon>Tracheophyta</taxon>
        <taxon>Spermatophyta</taxon>
        <taxon>Magnoliopsida</taxon>
        <taxon>eudicotyledons</taxon>
        <taxon>Gunneridae</taxon>
        <taxon>Pentapetalae</taxon>
        <taxon>rosids</taxon>
        <taxon>fabids</taxon>
        <taxon>Fabales</taxon>
        <taxon>Fabaceae</taxon>
        <taxon>Papilionoideae</taxon>
        <taxon>50 kb inversion clade</taxon>
        <taxon>dalbergioids sensu lato</taxon>
        <taxon>Dalbergieae</taxon>
        <taxon>Pterocarpus clade</taxon>
        <taxon>Arachis</taxon>
    </lineage>
</organism>
<dbReference type="GO" id="GO:0006355">
    <property type="term" value="P:regulation of DNA-templated transcription"/>
    <property type="evidence" value="ECO:0007669"/>
    <property type="project" value="UniProtKB-UniRule"/>
</dbReference>
<evidence type="ECO:0000313" key="3">
    <source>
        <dbReference type="Proteomes" id="UP000289738"/>
    </source>
</evidence>
<comment type="similarity">
    <text evidence="1">Belongs to the FHY3/FAR1 family.</text>
</comment>
<gene>
    <name evidence="2" type="ORF">Ahy_B02g059738</name>
</gene>
<keyword evidence="1" id="KW-0863">Zinc-finger</keyword>
<accession>A0A445AH52</accession>
<keyword evidence="1" id="KW-0479">Metal-binding</keyword>
<reference evidence="2 3" key="1">
    <citation type="submission" date="2019-01" db="EMBL/GenBank/DDBJ databases">
        <title>Sequencing of cultivated peanut Arachis hypogaea provides insights into genome evolution and oil improvement.</title>
        <authorList>
            <person name="Chen X."/>
        </authorList>
    </citation>
    <scope>NUCLEOTIDE SEQUENCE [LARGE SCALE GENOMIC DNA]</scope>
    <source>
        <strain evidence="3">cv. Fuhuasheng</strain>
        <tissue evidence="2">Leaves</tissue>
    </source>
</reference>